<organism evidence="8 9">
    <name type="scientific">Heterodera trifolii</name>
    <dbReference type="NCBI Taxonomy" id="157864"/>
    <lineage>
        <taxon>Eukaryota</taxon>
        <taxon>Metazoa</taxon>
        <taxon>Ecdysozoa</taxon>
        <taxon>Nematoda</taxon>
        <taxon>Chromadorea</taxon>
        <taxon>Rhabditida</taxon>
        <taxon>Tylenchina</taxon>
        <taxon>Tylenchomorpha</taxon>
        <taxon>Tylenchoidea</taxon>
        <taxon>Heteroderidae</taxon>
        <taxon>Heteroderinae</taxon>
        <taxon>Heterodera</taxon>
    </lineage>
</organism>
<sequence length="752" mass="79222">MGLDGPTSCFPPLQQQHHHTHHHHQQQQLGGGVGGGATPFEEGGAAGNNAAKMPTGAGGHHQLQQQQMMMPAEAAPADDFPEDLNGIALANLTNTSLDGKVEPYFGFGSPSVTPVLHHHNNCTTGTIGAGNFPSNTPSTSSDSAAGTIGPTEQQHLQLQYQQQQNGGGGVRSLSRHRLVIRDPFDDDCNNNNSNFVEDEQYSNGNGCLLNGGGVQFGMPPSSSASSSASSWFSNNMMSSSAAAAQQCRPSAASAPPSLMDGRTWMEQVRANGGGDQRPLIPAPGNGTPTNMLPQYAFHMTMLHRQRLEAMYPAGTFSNTYFRTAPMPPPRALMPAQIPRCMMMPVRPGTLPPNLLASVKYLPGQPPLLPVPVICGPGGLPMVLLPNNVMVPIHPQMLVPGGVPPPMMAPAGPGGVPPSMQTPQHQQAGPSNGKQFNHSGGSTASSTATPGGGGGTTTAPGGGPPTTKDGKPKKESAKARRAREAAEKAALEQQRQQHEAAMAAAAAAGMGMPPAPPSLHSPLVGVRSPCEGGVPGPFPGGGGGGMPSAASALPPGAMMGGMPSPYGTMPPGMSNNNPNMNMMMLQQQQQLQLQHQQQQQQMMCHQQQQQQHQQQQQMNAAAAASACMNPQQQQQLQQQQDAIFKVPGRSPSSLKRASLPPASAMFTPPSTLMPMPEQRIQLSGQCQACRLELSDQHKGIQCTAISQGCNRVFHWECADLTPEAFQEFCKDPRLEWICRDCYAQKGANCVFAI</sequence>
<evidence type="ECO:0000259" key="7">
    <source>
        <dbReference type="PROSITE" id="PS50016"/>
    </source>
</evidence>
<name>A0ABD2L9B6_9BILA</name>
<evidence type="ECO:0000256" key="2">
    <source>
        <dbReference type="ARBA" id="ARBA00022771"/>
    </source>
</evidence>
<evidence type="ECO:0000256" key="4">
    <source>
        <dbReference type="PROSITE-ProRule" id="PRU00146"/>
    </source>
</evidence>
<evidence type="ECO:0000256" key="3">
    <source>
        <dbReference type="ARBA" id="ARBA00022833"/>
    </source>
</evidence>
<gene>
    <name evidence="8" type="ORF">niasHT_018267</name>
</gene>
<dbReference type="EMBL" id="JBICBT010000505">
    <property type="protein sequence ID" value="KAL3111492.1"/>
    <property type="molecule type" value="Genomic_DNA"/>
</dbReference>
<feature type="compositionally biased region" description="Polar residues" evidence="6">
    <location>
        <begin position="128"/>
        <end position="144"/>
    </location>
</feature>
<protein>
    <recommendedName>
        <fullName evidence="7">PHD-type domain-containing protein</fullName>
    </recommendedName>
</protein>
<feature type="region of interest" description="Disordered" evidence="6">
    <location>
        <begin position="1"/>
        <end position="71"/>
    </location>
</feature>
<reference evidence="8 9" key="1">
    <citation type="submission" date="2024-10" db="EMBL/GenBank/DDBJ databases">
        <authorList>
            <person name="Kim D."/>
        </authorList>
    </citation>
    <scope>NUCLEOTIDE SEQUENCE [LARGE SCALE GENOMIC DNA]</scope>
    <source>
        <strain evidence="8">BH-2024</strain>
    </source>
</reference>
<comment type="caution">
    <text evidence="8">The sequence shown here is derived from an EMBL/GenBank/DDBJ whole genome shotgun (WGS) entry which is preliminary data.</text>
</comment>
<proteinExistence type="predicted"/>
<dbReference type="PANTHER" id="PTHR24330:SF19">
    <property type="entry name" value="MEDIATOR OF RNA POLYMERASE II TRANSCRIPTION SUBUNIT 29"/>
    <property type="match status" value="1"/>
</dbReference>
<feature type="compositionally biased region" description="Polar residues" evidence="6">
    <location>
        <begin position="418"/>
        <end position="437"/>
    </location>
</feature>
<feature type="region of interest" description="Disordered" evidence="6">
    <location>
        <begin position="128"/>
        <end position="148"/>
    </location>
</feature>
<dbReference type="InterPro" id="IPR019787">
    <property type="entry name" value="Znf_PHD-finger"/>
</dbReference>
<keyword evidence="9" id="KW-1185">Reference proteome</keyword>
<feature type="compositionally biased region" description="Low complexity" evidence="6">
    <location>
        <begin position="60"/>
        <end position="71"/>
    </location>
</feature>
<feature type="region of interest" description="Disordered" evidence="6">
    <location>
        <begin position="403"/>
        <end position="494"/>
    </location>
</feature>
<dbReference type="GO" id="GO:0008270">
    <property type="term" value="F:zinc ion binding"/>
    <property type="evidence" value="ECO:0007669"/>
    <property type="project" value="UniProtKB-KW"/>
</dbReference>
<dbReference type="SUPFAM" id="SSF57903">
    <property type="entry name" value="FYVE/PHD zinc finger"/>
    <property type="match status" value="1"/>
</dbReference>
<dbReference type="Proteomes" id="UP001620626">
    <property type="component" value="Unassembled WGS sequence"/>
</dbReference>
<feature type="compositionally biased region" description="Low complexity" evidence="6">
    <location>
        <begin position="438"/>
        <end position="448"/>
    </location>
</feature>
<feature type="coiled-coil region" evidence="5">
    <location>
        <begin position="587"/>
        <end position="614"/>
    </location>
</feature>
<feature type="domain" description="PHD-type" evidence="7">
    <location>
        <begin position="682"/>
        <end position="743"/>
    </location>
</feature>
<keyword evidence="3" id="KW-0862">Zinc</keyword>
<dbReference type="PANTHER" id="PTHR24330">
    <property type="entry name" value="HOMEOBOX PROTEIN BARH-LIKE"/>
    <property type="match status" value="1"/>
</dbReference>
<dbReference type="PROSITE" id="PS50016">
    <property type="entry name" value="ZF_PHD_2"/>
    <property type="match status" value="1"/>
</dbReference>
<feature type="compositionally biased region" description="Basic residues" evidence="6">
    <location>
        <begin position="16"/>
        <end position="25"/>
    </location>
</feature>
<evidence type="ECO:0000256" key="5">
    <source>
        <dbReference type="SAM" id="Coils"/>
    </source>
</evidence>
<keyword evidence="2 4" id="KW-0863">Zinc-finger</keyword>
<keyword evidence="5" id="KW-0175">Coiled coil</keyword>
<evidence type="ECO:0000313" key="8">
    <source>
        <dbReference type="EMBL" id="KAL3111492.1"/>
    </source>
</evidence>
<evidence type="ECO:0000313" key="9">
    <source>
        <dbReference type="Proteomes" id="UP001620626"/>
    </source>
</evidence>
<dbReference type="InterPro" id="IPR011011">
    <property type="entry name" value="Znf_FYVE_PHD"/>
</dbReference>
<dbReference type="InterPro" id="IPR013083">
    <property type="entry name" value="Znf_RING/FYVE/PHD"/>
</dbReference>
<dbReference type="Gene3D" id="3.30.40.10">
    <property type="entry name" value="Zinc/RING finger domain, C3HC4 (zinc finger)"/>
    <property type="match status" value="1"/>
</dbReference>
<evidence type="ECO:0000256" key="1">
    <source>
        <dbReference type="ARBA" id="ARBA00022723"/>
    </source>
</evidence>
<feature type="compositionally biased region" description="Basic and acidic residues" evidence="6">
    <location>
        <begin position="467"/>
        <end position="494"/>
    </location>
</feature>
<evidence type="ECO:0000256" key="6">
    <source>
        <dbReference type="SAM" id="MobiDB-lite"/>
    </source>
</evidence>
<dbReference type="AlphaFoldDB" id="A0ABD2L9B6"/>
<accession>A0ABD2L9B6</accession>
<dbReference type="InterPro" id="IPR052145">
    <property type="entry name" value="Mediator/Homeobox_domain"/>
</dbReference>
<keyword evidence="1" id="KW-0479">Metal-binding</keyword>